<reference evidence="4" key="1">
    <citation type="submission" date="2016-06" db="UniProtKB">
        <authorList>
            <consortium name="WormBaseParasite"/>
        </authorList>
    </citation>
    <scope>IDENTIFICATION</scope>
</reference>
<evidence type="ECO:0000313" key="4">
    <source>
        <dbReference type="WBParaSite" id="SCUD_0002096401-mRNA-1"/>
    </source>
</evidence>
<dbReference type="GO" id="GO:0005524">
    <property type="term" value="F:ATP binding"/>
    <property type="evidence" value="ECO:0007669"/>
    <property type="project" value="InterPro"/>
</dbReference>
<keyword evidence="1" id="KW-1133">Transmembrane helix</keyword>
<dbReference type="Proteomes" id="UP000279833">
    <property type="component" value="Unassembled WGS sequence"/>
</dbReference>
<feature type="transmembrane region" description="Helical" evidence="1">
    <location>
        <begin position="56"/>
        <end position="75"/>
    </location>
</feature>
<dbReference type="PANTHER" id="PTHR11778">
    <property type="entry name" value="SERYL-TRNA SYNTHETASE"/>
    <property type="match status" value="1"/>
</dbReference>
<proteinExistence type="predicted"/>
<evidence type="ECO:0000256" key="1">
    <source>
        <dbReference type="SAM" id="Phobius"/>
    </source>
</evidence>
<dbReference type="GO" id="GO:0004828">
    <property type="term" value="F:serine-tRNA ligase activity"/>
    <property type="evidence" value="ECO:0007669"/>
    <property type="project" value="InterPro"/>
</dbReference>
<accession>A0A183L0W2</accession>
<dbReference type="InterPro" id="IPR045864">
    <property type="entry name" value="aa-tRNA-synth_II/BPL/LPL"/>
</dbReference>
<dbReference type="PRINTS" id="PR00981">
    <property type="entry name" value="TRNASYNTHSER"/>
</dbReference>
<reference evidence="2 3" key="2">
    <citation type="submission" date="2018-11" db="EMBL/GenBank/DDBJ databases">
        <authorList>
            <consortium name="Pathogen Informatics"/>
        </authorList>
    </citation>
    <scope>NUCLEOTIDE SEQUENCE [LARGE SCALE GENOMIC DNA]</scope>
    <source>
        <strain evidence="2">Dakar</strain>
        <strain evidence="3">Dakar, Senegal</strain>
    </source>
</reference>
<gene>
    <name evidence="2" type="ORF">SCUD_LOCUS20961</name>
</gene>
<dbReference type="InterPro" id="IPR002317">
    <property type="entry name" value="Ser-tRNA-ligase_type_1"/>
</dbReference>
<dbReference type="STRING" id="6186.A0A183L0W2"/>
<dbReference type="SUPFAM" id="SSF55681">
    <property type="entry name" value="Class II aaRS and biotin synthetases"/>
    <property type="match status" value="1"/>
</dbReference>
<evidence type="ECO:0000313" key="2">
    <source>
        <dbReference type="EMBL" id="VDP73888.1"/>
    </source>
</evidence>
<evidence type="ECO:0000313" key="3">
    <source>
        <dbReference type="Proteomes" id="UP000279833"/>
    </source>
</evidence>
<protein>
    <submittedName>
        <fullName evidence="4">Serine--tRNA ligase</fullName>
    </submittedName>
</protein>
<keyword evidence="1" id="KW-0812">Transmembrane</keyword>
<dbReference type="EMBL" id="UZAK01045403">
    <property type="protein sequence ID" value="VDP73888.1"/>
    <property type="molecule type" value="Genomic_DNA"/>
</dbReference>
<keyword evidence="1" id="KW-0472">Membrane</keyword>
<dbReference type="WBParaSite" id="SCUD_0002096401-mRNA-1">
    <property type="protein sequence ID" value="SCUD_0002096401-mRNA-1"/>
    <property type="gene ID" value="SCUD_0002096401"/>
</dbReference>
<dbReference type="GO" id="GO:0006434">
    <property type="term" value="P:seryl-tRNA aminoacylation"/>
    <property type="evidence" value="ECO:0007669"/>
    <property type="project" value="InterPro"/>
</dbReference>
<keyword evidence="3" id="KW-1185">Reference proteome</keyword>
<name>A0A183L0W2_9TREM</name>
<sequence length="77" mass="9007">MPSEELGDSAYRKVDIEAWMPGDQIYGEISSSSICLDYQSKRLNIQWQTSSNQNEFAYTVSICITYMMCLVYFTYYE</sequence>
<dbReference type="Gene3D" id="3.30.930.10">
    <property type="entry name" value="Bira Bifunctional Protein, Domain 2"/>
    <property type="match status" value="1"/>
</dbReference>
<dbReference type="AlphaFoldDB" id="A0A183L0W2"/>
<organism evidence="4">
    <name type="scientific">Schistosoma curassoni</name>
    <dbReference type="NCBI Taxonomy" id="6186"/>
    <lineage>
        <taxon>Eukaryota</taxon>
        <taxon>Metazoa</taxon>
        <taxon>Spiralia</taxon>
        <taxon>Lophotrochozoa</taxon>
        <taxon>Platyhelminthes</taxon>
        <taxon>Trematoda</taxon>
        <taxon>Digenea</taxon>
        <taxon>Strigeidida</taxon>
        <taxon>Schistosomatoidea</taxon>
        <taxon>Schistosomatidae</taxon>
        <taxon>Schistosoma</taxon>
    </lineage>
</organism>